<reference evidence="8 9" key="1">
    <citation type="submission" date="2015-04" db="EMBL/GenBank/DDBJ databases">
        <authorList>
            <person name="Syromyatnikov M.Y."/>
            <person name="Popov V.N."/>
        </authorList>
    </citation>
    <scope>NUCLEOTIDE SEQUENCE [LARGE SCALE GENOMIC DNA]</scope>
</reference>
<evidence type="ECO:0000313" key="9">
    <source>
        <dbReference type="Proteomes" id="UP000183832"/>
    </source>
</evidence>
<dbReference type="InterPro" id="IPR030386">
    <property type="entry name" value="G_GB1_RHD3_dom"/>
</dbReference>
<keyword evidence="3" id="KW-0342">GTP-binding</keyword>
<dbReference type="SUPFAM" id="SSF48340">
    <property type="entry name" value="Interferon-induced guanylate-binding protein 1 (GBP1), C-terminal domain"/>
    <property type="match status" value="1"/>
</dbReference>
<comment type="similarity">
    <text evidence="4">Belongs to the TRAFAC class dynamin-like GTPase superfamily. GB1/RHD3 GTPase family.</text>
</comment>
<evidence type="ECO:0000256" key="4">
    <source>
        <dbReference type="PROSITE-ProRule" id="PRU01052"/>
    </source>
</evidence>
<dbReference type="PANTHER" id="PTHR10751">
    <property type="entry name" value="GUANYLATE BINDING PROTEIN"/>
    <property type="match status" value="1"/>
</dbReference>
<evidence type="ECO:0000256" key="2">
    <source>
        <dbReference type="ARBA" id="ARBA00022801"/>
    </source>
</evidence>
<dbReference type="InterPro" id="IPR015894">
    <property type="entry name" value="Guanylate-bd_N"/>
</dbReference>
<dbReference type="SUPFAM" id="SSF52540">
    <property type="entry name" value="P-loop containing nucleoside triphosphate hydrolases"/>
    <property type="match status" value="1"/>
</dbReference>
<keyword evidence="1" id="KW-0547">Nucleotide-binding</keyword>
<keyword evidence="2" id="KW-0378">Hydrolase</keyword>
<dbReference type="Gene3D" id="3.40.50.300">
    <property type="entry name" value="P-loop containing nucleotide triphosphate hydrolases"/>
    <property type="match status" value="1"/>
</dbReference>
<evidence type="ECO:0000313" key="8">
    <source>
        <dbReference type="EMBL" id="CRK86732.1"/>
    </source>
</evidence>
<dbReference type="Pfam" id="PF02263">
    <property type="entry name" value="GBP"/>
    <property type="match status" value="1"/>
</dbReference>
<feature type="coiled-coil region" evidence="5">
    <location>
        <begin position="503"/>
        <end position="558"/>
    </location>
</feature>
<evidence type="ECO:0000259" key="7">
    <source>
        <dbReference type="PROSITE" id="PS51715"/>
    </source>
</evidence>
<dbReference type="GO" id="GO:0003924">
    <property type="term" value="F:GTPase activity"/>
    <property type="evidence" value="ECO:0007669"/>
    <property type="project" value="InterPro"/>
</dbReference>
<dbReference type="AlphaFoldDB" id="A0A1J1HH41"/>
<organism evidence="8 9">
    <name type="scientific">Clunio marinus</name>
    <dbReference type="NCBI Taxonomy" id="568069"/>
    <lineage>
        <taxon>Eukaryota</taxon>
        <taxon>Metazoa</taxon>
        <taxon>Ecdysozoa</taxon>
        <taxon>Arthropoda</taxon>
        <taxon>Hexapoda</taxon>
        <taxon>Insecta</taxon>
        <taxon>Pterygota</taxon>
        <taxon>Neoptera</taxon>
        <taxon>Endopterygota</taxon>
        <taxon>Diptera</taxon>
        <taxon>Nematocera</taxon>
        <taxon>Chironomoidea</taxon>
        <taxon>Chironomidae</taxon>
        <taxon>Clunio</taxon>
    </lineage>
</organism>
<name>A0A1J1HH41_9DIPT</name>
<evidence type="ECO:0000256" key="1">
    <source>
        <dbReference type="ARBA" id="ARBA00022741"/>
    </source>
</evidence>
<accession>A0A1J1HH41</accession>
<dbReference type="Proteomes" id="UP000183832">
    <property type="component" value="Unassembled WGS sequence"/>
</dbReference>
<protein>
    <submittedName>
        <fullName evidence="8">CLUMA_CG000565, isoform A</fullName>
    </submittedName>
</protein>
<dbReference type="OrthoDB" id="7788754at2759"/>
<feature type="signal peptide" evidence="6">
    <location>
        <begin position="1"/>
        <end position="19"/>
    </location>
</feature>
<feature type="chain" id="PRO_5013312137" evidence="6">
    <location>
        <begin position="20"/>
        <end position="605"/>
    </location>
</feature>
<dbReference type="EMBL" id="CVRI01000002">
    <property type="protein sequence ID" value="CRK86732.1"/>
    <property type="molecule type" value="Genomic_DNA"/>
</dbReference>
<dbReference type="STRING" id="568069.A0A1J1HH41"/>
<evidence type="ECO:0000256" key="3">
    <source>
        <dbReference type="ARBA" id="ARBA00023134"/>
    </source>
</evidence>
<dbReference type="PROSITE" id="PS51715">
    <property type="entry name" value="G_GB1_RHD3"/>
    <property type="match status" value="1"/>
</dbReference>
<feature type="domain" description="GB1/RHD3-type G" evidence="7">
    <location>
        <begin position="62"/>
        <end position="323"/>
    </location>
</feature>
<keyword evidence="5" id="KW-0175">Coiled coil</keyword>
<keyword evidence="6" id="KW-0732">Signal</keyword>
<dbReference type="InterPro" id="IPR036543">
    <property type="entry name" value="Guanylate-bd_C_sf"/>
</dbReference>
<evidence type="ECO:0000256" key="6">
    <source>
        <dbReference type="SAM" id="SignalP"/>
    </source>
</evidence>
<dbReference type="GO" id="GO:0005525">
    <property type="term" value="F:GTP binding"/>
    <property type="evidence" value="ECO:0007669"/>
    <property type="project" value="UniProtKB-KW"/>
</dbReference>
<sequence>MKFIIFLMFFLLSVRVKNSVHCIVTPELEPVQLLDFTSNDNKTVTLNKASVENLFLNPLVSDRDVVVVSIAGALRKGKSFLLNYMLRYMYANYKTVSAPNRTINELTARNWIGDSDEPLKGFSWKSSTKRETVGIMFWSDVFLYDSPNGDKIAIFLMDTQGLFDHSSSPTDNIRIFSLSSLISSVQIINIYSMIEESHLEYLQFATEIARFTAVESESNSKPFQKLMFIIRDWISPEEYDYGYEGGNNFIKMYLRIKDFHTSELKTVREYLKRTFESITCFLMPYPGKSVARNSSYDGRWSDIDEEFVDVMTELFPILLAPSNLTVKTVNGVPIKAYELLIFIRQYVDMFKSENLPEAKSIFESTLDNQFQILTSKSVEVYLESISTYQDHISNFDEIGKLHEISKAIAMKFFNEEKKFGSNEDGEVYKMQLDNKLEKAFAEWKPITVDFLNKIEEEQSKAREQKKLAGKTEVRVMQSKKEAEIADQKYFELQKMIELVRYDTQESRQEAEIIRKKLDQAKLEREQALVREKEINQQYQELKHKVEIYEQQLYSERRRNSFLLQQRMNVVRKRDGILQWFADGVTAFLGFVKKPFDNVGKLFNIH</sequence>
<evidence type="ECO:0000256" key="5">
    <source>
        <dbReference type="SAM" id="Coils"/>
    </source>
</evidence>
<gene>
    <name evidence="8" type="primary">similar to Atlastin-2</name>
    <name evidence="8" type="ORF">CLUMA_CG000565</name>
</gene>
<keyword evidence="9" id="KW-1185">Reference proteome</keyword>
<dbReference type="Gene3D" id="1.20.58.420">
    <property type="entry name" value="AHSP"/>
    <property type="match status" value="1"/>
</dbReference>
<proteinExistence type="inferred from homology"/>
<dbReference type="InterPro" id="IPR027417">
    <property type="entry name" value="P-loop_NTPase"/>
</dbReference>